<evidence type="ECO:0000256" key="3">
    <source>
        <dbReference type="SAM" id="MobiDB-lite"/>
    </source>
</evidence>
<keyword evidence="2" id="KW-0501">Molybdenum cofactor biosynthesis</keyword>
<evidence type="ECO:0000313" key="6">
    <source>
        <dbReference type="Proteomes" id="UP000831786"/>
    </source>
</evidence>
<dbReference type="InterPro" id="IPR008284">
    <property type="entry name" value="MoCF_biosynth_CS"/>
</dbReference>
<evidence type="ECO:0000256" key="1">
    <source>
        <dbReference type="ARBA" id="ARBA00005046"/>
    </source>
</evidence>
<dbReference type="SUPFAM" id="SSF53218">
    <property type="entry name" value="Molybdenum cofactor biosynthesis proteins"/>
    <property type="match status" value="1"/>
</dbReference>
<dbReference type="RefSeq" id="WP_244729152.1">
    <property type="nucleotide sequence ID" value="NZ_CP095045.1"/>
</dbReference>
<proteinExistence type="predicted"/>
<evidence type="ECO:0000259" key="4">
    <source>
        <dbReference type="SMART" id="SM00852"/>
    </source>
</evidence>
<comment type="pathway">
    <text evidence="1">Cofactor biosynthesis; molybdopterin biosynthesis.</text>
</comment>
<dbReference type="InterPro" id="IPR036425">
    <property type="entry name" value="MoaB/Mog-like_dom_sf"/>
</dbReference>
<dbReference type="Gene3D" id="3.40.980.10">
    <property type="entry name" value="MoaB/Mog-like domain"/>
    <property type="match status" value="1"/>
</dbReference>
<organism evidence="5 6">
    <name type="scientific">Leucobacter allii</name>
    <dbReference type="NCBI Taxonomy" id="2932247"/>
    <lineage>
        <taxon>Bacteria</taxon>
        <taxon>Bacillati</taxon>
        <taxon>Actinomycetota</taxon>
        <taxon>Actinomycetes</taxon>
        <taxon>Micrococcales</taxon>
        <taxon>Microbacteriaceae</taxon>
        <taxon>Leucobacter</taxon>
    </lineage>
</organism>
<dbReference type="EMBL" id="CP095045">
    <property type="protein sequence ID" value="UOQ58147.1"/>
    <property type="molecule type" value="Genomic_DNA"/>
</dbReference>
<dbReference type="Pfam" id="PF00994">
    <property type="entry name" value="MoCF_biosynth"/>
    <property type="match status" value="1"/>
</dbReference>
<accession>A0ABY4FPE9</accession>
<keyword evidence="6" id="KW-1185">Reference proteome</keyword>
<name>A0ABY4FPE9_9MICO</name>
<dbReference type="PANTHER" id="PTHR43764:SF1">
    <property type="entry name" value="MOLYBDOPTERIN MOLYBDOTRANSFERASE"/>
    <property type="match status" value="1"/>
</dbReference>
<dbReference type="SMART" id="SM00852">
    <property type="entry name" value="MoCF_biosynth"/>
    <property type="match status" value="1"/>
</dbReference>
<feature type="region of interest" description="Disordered" evidence="3">
    <location>
        <begin position="1"/>
        <end position="30"/>
    </location>
</feature>
<evidence type="ECO:0000313" key="5">
    <source>
        <dbReference type="EMBL" id="UOQ58147.1"/>
    </source>
</evidence>
<sequence>MSAADGADRPRDDERRARVVVASTSAAAGTAADTTGPMIAAWLRERGFATPEPRVVADGADTAAAVRAALADAPEVLLTTGGTGVSPSDATPEAVEPLLDVRLPGLVEELRRRGAAVLPSALLTRGVAGFAGRTFAMTLPGSPGGVRDGLAILDPILDHLIAQRAGAGPHGPRDPAAGRPVSR</sequence>
<gene>
    <name evidence="5" type="ORF">MUN78_04680</name>
</gene>
<feature type="compositionally biased region" description="Basic and acidic residues" evidence="3">
    <location>
        <begin position="1"/>
        <end position="17"/>
    </location>
</feature>
<evidence type="ECO:0000256" key="2">
    <source>
        <dbReference type="ARBA" id="ARBA00023150"/>
    </source>
</evidence>
<dbReference type="PROSITE" id="PS01078">
    <property type="entry name" value="MOCF_BIOSYNTHESIS_1"/>
    <property type="match status" value="1"/>
</dbReference>
<feature type="compositionally biased region" description="Low complexity" evidence="3">
    <location>
        <begin position="19"/>
        <end position="30"/>
    </location>
</feature>
<dbReference type="PANTHER" id="PTHR43764">
    <property type="entry name" value="MOLYBDENUM COFACTOR BIOSYNTHESIS"/>
    <property type="match status" value="1"/>
</dbReference>
<dbReference type="Proteomes" id="UP000831786">
    <property type="component" value="Chromosome"/>
</dbReference>
<reference evidence="5 6" key="1">
    <citation type="submission" date="2022-04" db="EMBL/GenBank/DDBJ databases">
        <title>Leucobacter sp. isolated from rhizosphere of garlic.</title>
        <authorList>
            <person name="Won M."/>
            <person name="Lee C.-M."/>
            <person name="Woen H.-Y."/>
            <person name="Kwon S.-W."/>
        </authorList>
    </citation>
    <scope>NUCLEOTIDE SEQUENCE [LARGE SCALE GENOMIC DNA]</scope>
    <source>
        <strain evidence="5 6">H21R-40</strain>
    </source>
</reference>
<feature type="domain" description="MoaB/Mog" evidence="4">
    <location>
        <begin position="18"/>
        <end position="160"/>
    </location>
</feature>
<dbReference type="InterPro" id="IPR001453">
    <property type="entry name" value="MoaB/Mog_dom"/>
</dbReference>
<protein>
    <submittedName>
        <fullName evidence="5">Molybdopterin-binding protein</fullName>
    </submittedName>
</protein>
<dbReference type="InterPro" id="IPR051920">
    <property type="entry name" value="MPT_Adenylyltrnsfr/MoaC-Rel"/>
</dbReference>